<dbReference type="Pfam" id="PF00403">
    <property type="entry name" value="HMA"/>
    <property type="match status" value="1"/>
</dbReference>
<comment type="similarity">
    <text evidence="5">Belongs to the HIPP family.</text>
</comment>
<evidence type="ECO:0000259" key="7">
    <source>
        <dbReference type="PROSITE" id="PS50846"/>
    </source>
</evidence>
<name>A0AAV9AF26_ACOGR</name>
<dbReference type="AlphaFoldDB" id="A0AAV9AF26"/>
<accession>A0AAV9AF26</accession>
<keyword evidence="2" id="KW-0479">Metal-binding</keyword>
<feature type="compositionally biased region" description="Basic and acidic residues" evidence="6">
    <location>
        <begin position="72"/>
        <end position="100"/>
    </location>
</feature>
<comment type="caution">
    <text evidence="8">The sequence shown here is derived from an EMBL/GenBank/DDBJ whole genome shotgun (WGS) entry which is preliminary data.</text>
</comment>
<keyword evidence="9" id="KW-1185">Reference proteome</keyword>
<dbReference type="Proteomes" id="UP001179952">
    <property type="component" value="Unassembled WGS sequence"/>
</dbReference>
<keyword evidence="1" id="KW-0488">Methylation</keyword>
<keyword evidence="4" id="KW-0636">Prenylation</keyword>
<evidence type="ECO:0000256" key="2">
    <source>
        <dbReference type="ARBA" id="ARBA00022723"/>
    </source>
</evidence>
<dbReference type="Gene3D" id="3.30.70.100">
    <property type="match status" value="1"/>
</dbReference>
<evidence type="ECO:0000313" key="9">
    <source>
        <dbReference type="Proteomes" id="UP001179952"/>
    </source>
</evidence>
<dbReference type="InterPro" id="IPR051863">
    <property type="entry name" value="HIPP"/>
</dbReference>
<organism evidence="8 9">
    <name type="scientific">Acorus gramineus</name>
    <name type="common">Dwarf sweet flag</name>
    <dbReference type="NCBI Taxonomy" id="55184"/>
    <lineage>
        <taxon>Eukaryota</taxon>
        <taxon>Viridiplantae</taxon>
        <taxon>Streptophyta</taxon>
        <taxon>Embryophyta</taxon>
        <taxon>Tracheophyta</taxon>
        <taxon>Spermatophyta</taxon>
        <taxon>Magnoliopsida</taxon>
        <taxon>Liliopsida</taxon>
        <taxon>Acoraceae</taxon>
        <taxon>Acorus</taxon>
    </lineage>
</organism>
<gene>
    <name evidence="8" type="ORF">QJS04_geneDACA011571</name>
</gene>
<proteinExistence type="inferred from homology"/>
<feature type="domain" description="HMA" evidence="7">
    <location>
        <begin position="1"/>
        <end position="68"/>
    </location>
</feature>
<feature type="region of interest" description="Disordered" evidence="6">
    <location>
        <begin position="67"/>
        <end position="100"/>
    </location>
</feature>
<reference evidence="8" key="2">
    <citation type="submission" date="2023-06" db="EMBL/GenBank/DDBJ databases">
        <authorList>
            <person name="Ma L."/>
            <person name="Liu K.-W."/>
            <person name="Li Z."/>
            <person name="Hsiao Y.-Y."/>
            <person name="Qi Y."/>
            <person name="Fu T."/>
            <person name="Tang G."/>
            <person name="Zhang D."/>
            <person name="Sun W.-H."/>
            <person name="Liu D.-K."/>
            <person name="Li Y."/>
            <person name="Chen G.-Z."/>
            <person name="Liu X.-D."/>
            <person name="Liao X.-Y."/>
            <person name="Jiang Y.-T."/>
            <person name="Yu X."/>
            <person name="Hao Y."/>
            <person name="Huang J."/>
            <person name="Zhao X.-W."/>
            <person name="Ke S."/>
            <person name="Chen Y.-Y."/>
            <person name="Wu W.-L."/>
            <person name="Hsu J.-L."/>
            <person name="Lin Y.-F."/>
            <person name="Huang M.-D."/>
            <person name="Li C.-Y."/>
            <person name="Huang L."/>
            <person name="Wang Z.-W."/>
            <person name="Zhao X."/>
            <person name="Zhong W.-Y."/>
            <person name="Peng D.-H."/>
            <person name="Ahmad S."/>
            <person name="Lan S."/>
            <person name="Zhang J.-S."/>
            <person name="Tsai W.-C."/>
            <person name="Van De Peer Y."/>
            <person name="Liu Z.-J."/>
        </authorList>
    </citation>
    <scope>NUCLEOTIDE SEQUENCE</scope>
    <source>
        <strain evidence="8">SCP</strain>
        <tissue evidence="8">Leaves</tissue>
    </source>
</reference>
<reference evidence="8" key="1">
    <citation type="journal article" date="2023" name="Nat. Commun.">
        <title>Diploid and tetraploid genomes of Acorus and the evolution of monocots.</title>
        <authorList>
            <person name="Ma L."/>
            <person name="Liu K.W."/>
            <person name="Li Z."/>
            <person name="Hsiao Y.Y."/>
            <person name="Qi Y."/>
            <person name="Fu T."/>
            <person name="Tang G.D."/>
            <person name="Zhang D."/>
            <person name="Sun W.H."/>
            <person name="Liu D.K."/>
            <person name="Li Y."/>
            <person name="Chen G.Z."/>
            <person name="Liu X.D."/>
            <person name="Liao X.Y."/>
            <person name="Jiang Y.T."/>
            <person name="Yu X."/>
            <person name="Hao Y."/>
            <person name="Huang J."/>
            <person name="Zhao X.W."/>
            <person name="Ke S."/>
            <person name="Chen Y.Y."/>
            <person name="Wu W.L."/>
            <person name="Hsu J.L."/>
            <person name="Lin Y.F."/>
            <person name="Huang M.D."/>
            <person name="Li C.Y."/>
            <person name="Huang L."/>
            <person name="Wang Z.W."/>
            <person name="Zhao X."/>
            <person name="Zhong W.Y."/>
            <person name="Peng D.H."/>
            <person name="Ahmad S."/>
            <person name="Lan S."/>
            <person name="Zhang J.S."/>
            <person name="Tsai W.C."/>
            <person name="Van de Peer Y."/>
            <person name="Liu Z.J."/>
        </authorList>
    </citation>
    <scope>NUCLEOTIDE SEQUENCE</scope>
    <source>
        <strain evidence="8">SCP</strain>
    </source>
</reference>
<evidence type="ECO:0000256" key="6">
    <source>
        <dbReference type="SAM" id="MobiDB-lite"/>
    </source>
</evidence>
<evidence type="ECO:0000256" key="3">
    <source>
        <dbReference type="ARBA" id="ARBA00023288"/>
    </source>
</evidence>
<dbReference type="InterPro" id="IPR006121">
    <property type="entry name" value="HMA_dom"/>
</dbReference>
<sequence>MKVVVVKLDLHDDRAKQKAMKTVSTLSGIDSLAVDMKGQKMTVIGEIDPVVVVGKLRKFWSNAQIVSVGPPKESEKKDGGKEGPKKDDPQKDEKKKDPKEQIEELVKAYQAYNPHLTTHYYVQSAEENPNACVIC</sequence>
<dbReference type="SUPFAM" id="SSF55008">
    <property type="entry name" value="HMA, heavy metal-associated domain"/>
    <property type="match status" value="1"/>
</dbReference>
<dbReference type="InterPro" id="IPR036163">
    <property type="entry name" value="HMA_dom_sf"/>
</dbReference>
<dbReference type="GO" id="GO:0046872">
    <property type="term" value="F:metal ion binding"/>
    <property type="evidence" value="ECO:0007669"/>
    <property type="project" value="UniProtKB-KW"/>
</dbReference>
<evidence type="ECO:0000256" key="1">
    <source>
        <dbReference type="ARBA" id="ARBA00022481"/>
    </source>
</evidence>
<evidence type="ECO:0000256" key="5">
    <source>
        <dbReference type="ARBA" id="ARBA00024045"/>
    </source>
</evidence>
<dbReference type="PANTHER" id="PTHR45811:SF49">
    <property type="entry name" value="OS04G0667600 PROTEIN"/>
    <property type="match status" value="1"/>
</dbReference>
<evidence type="ECO:0000256" key="4">
    <source>
        <dbReference type="ARBA" id="ARBA00023289"/>
    </source>
</evidence>
<protein>
    <recommendedName>
        <fullName evidence="7">HMA domain-containing protein</fullName>
    </recommendedName>
</protein>
<evidence type="ECO:0000313" key="8">
    <source>
        <dbReference type="EMBL" id="KAK1262744.1"/>
    </source>
</evidence>
<dbReference type="PANTHER" id="PTHR45811">
    <property type="entry name" value="COPPER TRANSPORT PROTEIN FAMILY-RELATED"/>
    <property type="match status" value="1"/>
</dbReference>
<dbReference type="EMBL" id="JAUJYN010000010">
    <property type="protein sequence ID" value="KAK1262744.1"/>
    <property type="molecule type" value="Genomic_DNA"/>
</dbReference>
<keyword evidence="3" id="KW-0449">Lipoprotein</keyword>
<dbReference type="PROSITE" id="PS50846">
    <property type="entry name" value="HMA_2"/>
    <property type="match status" value="1"/>
</dbReference>